<evidence type="ECO:0000313" key="5">
    <source>
        <dbReference type="Proteomes" id="UP000801492"/>
    </source>
</evidence>
<evidence type="ECO:0000256" key="2">
    <source>
        <dbReference type="SAM" id="SignalP"/>
    </source>
</evidence>
<evidence type="ECO:0000259" key="3">
    <source>
        <dbReference type="PROSITE" id="PS51446"/>
    </source>
</evidence>
<proteinExistence type="inferred from homology"/>
<keyword evidence="5" id="KW-1185">Reference proteome</keyword>
<comment type="caution">
    <text evidence="4">The sequence shown here is derived from an EMBL/GenBank/DDBJ whole genome shotgun (WGS) entry which is preliminary data.</text>
</comment>
<comment type="caution">
    <text evidence="1">Lacks conserved residue(s) required for the propagation of feature annotation.</text>
</comment>
<dbReference type="InterPro" id="IPR008037">
    <property type="entry name" value="Pacifastin_dom"/>
</dbReference>
<sequence length="100" mass="11335">MNGVFVLIFSCFFTYIHSTESRCDPDNFTCIPRQTYKLNRCQTCRCSESGESFGMCTKIACTYPPDNNPKNCAVGSCWREKCNTCCCYRNIGTVCTARDC</sequence>
<evidence type="ECO:0000313" key="4">
    <source>
        <dbReference type="EMBL" id="KAF2902069.1"/>
    </source>
</evidence>
<reference evidence="4" key="1">
    <citation type="submission" date="2019-08" db="EMBL/GenBank/DDBJ databases">
        <title>The genome of the North American firefly Photinus pyralis.</title>
        <authorList>
            <consortium name="Photinus pyralis genome working group"/>
            <person name="Fallon T.R."/>
            <person name="Sander Lower S.E."/>
            <person name="Weng J.-K."/>
        </authorList>
    </citation>
    <scope>NUCLEOTIDE SEQUENCE</scope>
    <source>
        <strain evidence="4">TRF0915ILg1</strain>
        <tissue evidence="4">Whole body</tissue>
    </source>
</reference>
<feature type="disulfide bond" evidence="1">
    <location>
        <begin position="72"/>
        <end position="87"/>
    </location>
</feature>
<keyword evidence="2" id="KW-0732">Signal</keyword>
<accession>A0A8K0GJB3</accession>
<dbReference type="GO" id="GO:0004867">
    <property type="term" value="F:serine-type endopeptidase inhibitor activity"/>
    <property type="evidence" value="ECO:0007669"/>
    <property type="project" value="UniProtKB-UniRule"/>
</dbReference>
<dbReference type="PROSITE" id="PS51446">
    <property type="entry name" value="PACIFASTIN"/>
    <property type="match status" value="1"/>
</dbReference>
<keyword evidence="1" id="KW-0646">Protease inhibitor</keyword>
<dbReference type="Proteomes" id="UP000801492">
    <property type="component" value="Unassembled WGS sequence"/>
</dbReference>
<organism evidence="4 5">
    <name type="scientific">Ignelater luminosus</name>
    <name type="common">Cucubano</name>
    <name type="synonym">Pyrophorus luminosus</name>
    <dbReference type="NCBI Taxonomy" id="2038154"/>
    <lineage>
        <taxon>Eukaryota</taxon>
        <taxon>Metazoa</taxon>
        <taxon>Ecdysozoa</taxon>
        <taxon>Arthropoda</taxon>
        <taxon>Hexapoda</taxon>
        <taxon>Insecta</taxon>
        <taxon>Pterygota</taxon>
        <taxon>Neoptera</taxon>
        <taxon>Endopterygota</taxon>
        <taxon>Coleoptera</taxon>
        <taxon>Polyphaga</taxon>
        <taxon>Elateriformia</taxon>
        <taxon>Elateroidea</taxon>
        <taxon>Elateridae</taxon>
        <taxon>Agrypninae</taxon>
        <taxon>Pyrophorini</taxon>
        <taxon>Ignelater</taxon>
    </lineage>
</organism>
<name>A0A8K0GJB3_IGNLU</name>
<feature type="disulfide bond" evidence="1">
    <location>
        <begin position="82"/>
        <end position="100"/>
    </location>
</feature>
<dbReference type="OrthoDB" id="10026631at2759"/>
<keyword evidence="1" id="KW-1015">Disulfide bond</keyword>
<dbReference type="EMBL" id="VTPC01001403">
    <property type="protein sequence ID" value="KAF2902069.1"/>
    <property type="molecule type" value="Genomic_DNA"/>
</dbReference>
<feature type="chain" id="PRO_5035418951" description="Pacifastin domain-containing protein" evidence="2">
    <location>
        <begin position="19"/>
        <end position="100"/>
    </location>
</feature>
<keyword evidence="1" id="KW-0722">Serine protease inhibitor</keyword>
<gene>
    <name evidence="4" type="ORF">ILUMI_04123</name>
</gene>
<dbReference type="AlphaFoldDB" id="A0A8K0GJB3"/>
<feature type="disulfide bond" evidence="1">
    <location>
        <begin position="85"/>
        <end position="95"/>
    </location>
</feature>
<feature type="signal peptide" evidence="2">
    <location>
        <begin position="1"/>
        <end position="18"/>
    </location>
</feature>
<protein>
    <recommendedName>
        <fullName evidence="3">Pacifastin domain-containing protein</fullName>
    </recommendedName>
</protein>
<comment type="similarity">
    <text evidence="1">Belongs to the protease inhibitor I19 family.</text>
</comment>
<feature type="domain" description="Pacifastin" evidence="3">
    <location>
        <begin position="69"/>
        <end position="100"/>
    </location>
</feature>
<evidence type="ECO:0000256" key="1">
    <source>
        <dbReference type="PROSITE-ProRule" id="PRU00776"/>
    </source>
</evidence>